<keyword evidence="11" id="KW-1185">Reference proteome</keyword>
<reference evidence="9 11" key="1">
    <citation type="submission" date="2019-09" db="EMBL/GenBank/DDBJ databases">
        <title>Butyricimonas paravirosa DSM 105722 (=214-4 = JCM 18677 = CCUG 65563).</title>
        <authorList>
            <person name="Le Roy T."/>
            <person name="Cani P.D."/>
        </authorList>
    </citation>
    <scope>NUCLEOTIDE SEQUENCE [LARGE SCALE GENOMIC DNA]</scope>
    <source>
        <strain evidence="9 11">DSM 105722</strain>
    </source>
</reference>
<dbReference type="RefSeq" id="WP_118304147.1">
    <property type="nucleotide sequence ID" value="NZ_BMPA01000006.1"/>
</dbReference>
<reference evidence="8 10" key="2">
    <citation type="submission" date="2020-03" db="EMBL/GenBank/DDBJ databases">
        <title>Genomic Encyclopedia of Type Strains, Phase IV (KMG-IV): sequencing the most valuable type-strain genomes for metagenomic binning, comparative biology and taxonomic classification.</title>
        <authorList>
            <person name="Goeker M."/>
        </authorList>
    </citation>
    <scope>NUCLEOTIDE SEQUENCE [LARGE SCALE GENOMIC DNA]</scope>
    <source>
        <strain evidence="8 10">DSM 105722</strain>
    </source>
</reference>
<dbReference type="SUPFAM" id="SSF48452">
    <property type="entry name" value="TPR-like"/>
    <property type="match status" value="1"/>
</dbReference>
<dbReference type="GO" id="GO:0009279">
    <property type="term" value="C:cell outer membrane"/>
    <property type="evidence" value="ECO:0007669"/>
    <property type="project" value="UniProtKB-SubCell"/>
</dbReference>
<dbReference type="PROSITE" id="PS51257">
    <property type="entry name" value="PROKAR_LIPOPROTEIN"/>
    <property type="match status" value="1"/>
</dbReference>
<dbReference type="CDD" id="cd08977">
    <property type="entry name" value="SusD"/>
    <property type="match status" value="1"/>
</dbReference>
<proteinExistence type="inferred from homology"/>
<evidence type="ECO:0000313" key="11">
    <source>
        <dbReference type="Proteomes" id="UP001302374"/>
    </source>
</evidence>
<keyword evidence="4" id="KW-0472">Membrane</keyword>
<dbReference type="Proteomes" id="UP000576368">
    <property type="component" value="Unassembled WGS sequence"/>
</dbReference>
<evidence type="ECO:0000313" key="10">
    <source>
        <dbReference type="Proteomes" id="UP000576368"/>
    </source>
</evidence>
<feature type="domain" description="RagB/SusD" evidence="6">
    <location>
        <begin position="321"/>
        <end position="452"/>
    </location>
</feature>
<evidence type="ECO:0000256" key="5">
    <source>
        <dbReference type="ARBA" id="ARBA00023237"/>
    </source>
</evidence>
<dbReference type="Pfam" id="PF14322">
    <property type="entry name" value="SusD-like_3"/>
    <property type="match status" value="1"/>
</dbReference>
<keyword evidence="3" id="KW-0732">Signal</keyword>
<dbReference type="Gene3D" id="1.25.40.390">
    <property type="match status" value="2"/>
</dbReference>
<dbReference type="EMBL" id="CP043839">
    <property type="protein sequence ID" value="WOF14468.1"/>
    <property type="molecule type" value="Genomic_DNA"/>
</dbReference>
<dbReference type="InterPro" id="IPR011990">
    <property type="entry name" value="TPR-like_helical_dom_sf"/>
</dbReference>
<evidence type="ECO:0000313" key="8">
    <source>
        <dbReference type="EMBL" id="NJC18021.1"/>
    </source>
</evidence>
<dbReference type="Proteomes" id="UP001302374">
    <property type="component" value="Chromosome"/>
</dbReference>
<accession>A0A7X5YBW4</accession>
<comment type="similarity">
    <text evidence="2">Belongs to the SusD family.</text>
</comment>
<dbReference type="GeneID" id="86893707"/>
<evidence type="ECO:0000256" key="3">
    <source>
        <dbReference type="ARBA" id="ARBA00022729"/>
    </source>
</evidence>
<dbReference type="EMBL" id="JAATLI010000005">
    <property type="protein sequence ID" value="NJC18021.1"/>
    <property type="molecule type" value="Genomic_DNA"/>
</dbReference>
<name>A0A7X5YBW4_9BACT</name>
<dbReference type="InterPro" id="IPR012944">
    <property type="entry name" value="SusD_RagB_dom"/>
</dbReference>
<feature type="domain" description="SusD-like N-terminal" evidence="7">
    <location>
        <begin position="23"/>
        <end position="229"/>
    </location>
</feature>
<protein>
    <submittedName>
        <fullName evidence="9">RagB/SusD family nutrient uptake outer membrane protein</fullName>
    </submittedName>
    <submittedName>
        <fullName evidence="8">Tetratricopeptide (TPR) repeat protein</fullName>
    </submittedName>
</protein>
<dbReference type="AlphaFoldDB" id="A0A7X5YBW4"/>
<evidence type="ECO:0000259" key="7">
    <source>
        <dbReference type="Pfam" id="PF14322"/>
    </source>
</evidence>
<evidence type="ECO:0000256" key="4">
    <source>
        <dbReference type="ARBA" id="ARBA00023136"/>
    </source>
</evidence>
<keyword evidence="5" id="KW-0998">Cell outer membrane</keyword>
<evidence type="ECO:0000313" key="9">
    <source>
        <dbReference type="EMBL" id="WOF14468.1"/>
    </source>
</evidence>
<organism evidence="8 10">
    <name type="scientific">Butyricimonas paravirosa</name>
    <dbReference type="NCBI Taxonomy" id="1472417"/>
    <lineage>
        <taxon>Bacteria</taxon>
        <taxon>Pseudomonadati</taxon>
        <taxon>Bacteroidota</taxon>
        <taxon>Bacteroidia</taxon>
        <taxon>Bacteroidales</taxon>
        <taxon>Odoribacteraceae</taxon>
        <taxon>Butyricimonas</taxon>
    </lineage>
</organism>
<comment type="subcellular location">
    <subcellularLocation>
        <location evidence="1">Cell outer membrane</location>
    </subcellularLocation>
</comment>
<dbReference type="InterPro" id="IPR033985">
    <property type="entry name" value="SusD-like_N"/>
</dbReference>
<gene>
    <name evidence="9" type="ORF">F1644_20390</name>
    <name evidence="8" type="ORF">GGR15_001638</name>
</gene>
<dbReference type="Pfam" id="PF07980">
    <property type="entry name" value="SusD_RagB"/>
    <property type="match status" value="1"/>
</dbReference>
<evidence type="ECO:0000259" key="6">
    <source>
        <dbReference type="Pfam" id="PF07980"/>
    </source>
</evidence>
<evidence type="ECO:0000256" key="1">
    <source>
        <dbReference type="ARBA" id="ARBA00004442"/>
    </source>
</evidence>
<evidence type="ECO:0000256" key="2">
    <source>
        <dbReference type="ARBA" id="ARBA00006275"/>
    </source>
</evidence>
<sequence length="466" mass="53419">MKQYNSIITSLICMMLISACSGFLEEKSQDEVLVRTVQDYDELLLGYMHNSNGYLMLYALDDDIGINEAKLGTGTTENGVILDYSGCLTWQPNMWEQENKIDDGYQYTYDNIKGLNAVLDGIDEVHGSQQEKELIKAGALGMRGFCYYMLVNLFGEPYNYNKKALGVPLKLTAGLTENGIPRNTVEEVYTQILKDLNTSATLFEKYPKETANYKLNVTVVNILLSRVYLHMEQWEDVIRTANKAIETAKGLTDYTQISADAKYYLPSYDLSEVEWVYAKNAIVRPLGPSADLLSKYKEGDRRLDLWFSANRADVTKKIPETPTTDPTSTIRISEAYLNRAEAYAQSQGYAKEALADLNQLRRYRIVGYQDVTITDSKTLLEEIRLERRLELCYEGHRWFDLRRYGMPSISHDYKTRIVDPWITYTLQEKDPLYTLPIPEKMISNNTRLEQNASAYEPERTGVLKNQ</sequence>